<organism evidence="1 2">
    <name type="scientific">Peribacillus simplex</name>
    <dbReference type="NCBI Taxonomy" id="1478"/>
    <lineage>
        <taxon>Bacteria</taxon>
        <taxon>Bacillati</taxon>
        <taxon>Bacillota</taxon>
        <taxon>Bacilli</taxon>
        <taxon>Bacillales</taxon>
        <taxon>Bacillaceae</taxon>
        <taxon>Peribacillus</taxon>
    </lineage>
</organism>
<evidence type="ECO:0000313" key="2">
    <source>
        <dbReference type="Proteomes" id="UP001234602"/>
    </source>
</evidence>
<dbReference type="RefSeq" id="WP_289319274.1">
    <property type="nucleotide sequence ID" value="NZ_JAUCEY010000008.1"/>
</dbReference>
<dbReference type="AlphaFoldDB" id="A0AAW7I7L6"/>
<dbReference type="Proteomes" id="UP001234602">
    <property type="component" value="Unassembled WGS sequence"/>
</dbReference>
<proteinExistence type="predicted"/>
<evidence type="ECO:0000313" key="1">
    <source>
        <dbReference type="EMBL" id="MDM5451174.1"/>
    </source>
</evidence>
<name>A0AAW7I7L6_9BACI</name>
<accession>A0AAW7I7L6</accession>
<reference evidence="1" key="1">
    <citation type="submission" date="2023-06" db="EMBL/GenBank/DDBJ databases">
        <title>Comparative genomics of Bacillaceae isolates and their secondary metabolite potential.</title>
        <authorList>
            <person name="Song L."/>
            <person name="Nielsen L.J."/>
            <person name="Mohite O."/>
            <person name="Xu X."/>
            <person name="Weber T."/>
            <person name="Kovacs A.T."/>
        </authorList>
    </citation>
    <scope>NUCLEOTIDE SEQUENCE</scope>
    <source>
        <strain evidence="1">D8_B_37</strain>
    </source>
</reference>
<gene>
    <name evidence="1" type="ORF">QUF89_02840</name>
</gene>
<comment type="caution">
    <text evidence="1">The sequence shown here is derived from an EMBL/GenBank/DDBJ whole genome shotgun (WGS) entry which is preliminary data.</text>
</comment>
<sequence>MSTGVIKAKKKNERPVFINIGRLAQDYFPEIKKKNRRLIALLEKKEHV</sequence>
<protein>
    <submittedName>
        <fullName evidence="1">Uncharacterized protein</fullName>
    </submittedName>
</protein>
<dbReference type="EMBL" id="JAUCEY010000008">
    <property type="protein sequence ID" value="MDM5451174.1"/>
    <property type="molecule type" value="Genomic_DNA"/>
</dbReference>